<evidence type="ECO:0000313" key="4">
    <source>
        <dbReference type="EMBL" id="CAA9563666.1"/>
    </source>
</evidence>
<dbReference type="SUPFAM" id="SSF52821">
    <property type="entry name" value="Rhodanese/Cell cycle control phosphatase"/>
    <property type="match status" value="2"/>
</dbReference>
<dbReference type="EMBL" id="CADCWM010000491">
    <property type="protein sequence ID" value="CAA9563666.1"/>
    <property type="molecule type" value="Genomic_DNA"/>
</dbReference>
<dbReference type="GO" id="GO:0004792">
    <property type="term" value="F:thiosulfate-cyanide sulfurtransferase activity"/>
    <property type="evidence" value="ECO:0007669"/>
    <property type="project" value="InterPro"/>
</dbReference>
<evidence type="ECO:0000256" key="2">
    <source>
        <dbReference type="RuleBase" id="RU000507"/>
    </source>
</evidence>
<evidence type="ECO:0000256" key="1">
    <source>
        <dbReference type="ARBA" id="ARBA00022737"/>
    </source>
</evidence>
<dbReference type="InterPro" id="IPR036873">
    <property type="entry name" value="Rhodanese-like_dom_sf"/>
</dbReference>
<keyword evidence="4" id="KW-0670">Pyruvate</keyword>
<accession>A0A6J4V0N4</accession>
<organism evidence="4">
    <name type="scientific">uncultured Thermomicrobiales bacterium</name>
    <dbReference type="NCBI Taxonomy" id="1645740"/>
    <lineage>
        <taxon>Bacteria</taxon>
        <taxon>Pseudomonadati</taxon>
        <taxon>Thermomicrobiota</taxon>
        <taxon>Thermomicrobia</taxon>
        <taxon>Thermomicrobiales</taxon>
        <taxon>environmental samples</taxon>
    </lineage>
</organism>
<dbReference type="PROSITE" id="PS00683">
    <property type="entry name" value="RHODANESE_2"/>
    <property type="match status" value="1"/>
</dbReference>
<gene>
    <name evidence="4" type="ORF">AVDCRST_MAG88-1713</name>
</gene>
<dbReference type="AlphaFoldDB" id="A0A6J4V0N4"/>
<dbReference type="InterPro" id="IPR051126">
    <property type="entry name" value="Thiosulfate_sulfurtransferase"/>
</dbReference>
<keyword evidence="1" id="KW-0677">Repeat</keyword>
<dbReference type="PROSITE" id="PS00380">
    <property type="entry name" value="RHODANESE_1"/>
    <property type="match status" value="1"/>
</dbReference>
<feature type="domain" description="Rhodanese" evidence="3">
    <location>
        <begin position="206"/>
        <end position="319"/>
    </location>
</feature>
<dbReference type="Gene3D" id="3.40.250.10">
    <property type="entry name" value="Rhodanese-like domain"/>
    <property type="match status" value="2"/>
</dbReference>
<name>A0A6J4V0N4_9BACT</name>
<dbReference type="SMART" id="SM00450">
    <property type="entry name" value="RHOD"/>
    <property type="match status" value="2"/>
</dbReference>
<evidence type="ECO:0000259" key="3">
    <source>
        <dbReference type="PROSITE" id="PS50206"/>
    </source>
</evidence>
<sequence>MGMGAAGVVRTRRWGRVVVLLTLLAAIVAGCGGRPRAPTIAVRPVPAERYPRPEFLADTAWLAERLDVPGIRIVDLSPLADYRRGHIPGAVHVWWQDLVERQNPAYGMLVDPEGRKRVIGAAGIAPGMTVVAYDNAGGRYAARFLWTLLYTNYADGRLLNGGIATWRAEGRPVTRAMPAVAPVALDDRPTNDAILYNAYDLAPRLGEPGLMIVDARTQREGLETWGGLLRVGRIPNARSIPWERNLGQRGTSVVREPGELLSAVYEGQGLRRDQEVIVYGLTGVDAAHTFWTMRLLGFGNVRLYDGSWAEWGAVNPIEPWPIEPLAVGAAPAPPGAGGPALGAK</sequence>
<proteinExistence type="predicted"/>
<protein>
    <recommendedName>
        <fullName evidence="2">Sulfurtransferase</fullName>
    </recommendedName>
</protein>
<dbReference type="CDD" id="cd01448">
    <property type="entry name" value="TST_Repeat_1"/>
    <property type="match status" value="1"/>
</dbReference>
<dbReference type="PROSITE" id="PS50206">
    <property type="entry name" value="RHODANESE_3"/>
    <property type="match status" value="2"/>
</dbReference>
<reference evidence="4" key="1">
    <citation type="submission" date="2020-02" db="EMBL/GenBank/DDBJ databases">
        <authorList>
            <person name="Meier V. D."/>
        </authorList>
    </citation>
    <scope>NUCLEOTIDE SEQUENCE</scope>
    <source>
        <strain evidence="4">AVDCRST_MAG88</strain>
    </source>
</reference>
<keyword evidence="2 4" id="KW-0808">Transferase</keyword>
<dbReference type="PANTHER" id="PTHR43855">
    <property type="entry name" value="THIOSULFATE SULFURTRANSFERASE"/>
    <property type="match status" value="1"/>
</dbReference>
<dbReference type="Pfam" id="PF00581">
    <property type="entry name" value="Rhodanese"/>
    <property type="match status" value="2"/>
</dbReference>
<feature type="domain" description="Rhodanese" evidence="3">
    <location>
        <begin position="67"/>
        <end position="175"/>
    </location>
</feature>
<dbReference type="PANTHER" id="PTHR43855:SF1">
    <property type="entry name" value="THIOSULFATE SULFURTRANSFERASE"/>
    <property type="match status" value="1"/>
</dbReference>
<dbReference type="InterPro" id="IPR001763">
    <property type="entry name" value="Rhodanese-like_dom"/>
</dbReference>
<dbReference type="InterPro" id="IPR001307">
    <property type="entry name" value="Thiosulphate_STrfase_CS"/>
</dbReference>